<organism evidence="1 2">
    <name type="scientific">Hoeflea poritis</name>
    <dbReference type="NCBI Taxonomy" id="2993659"/>
    <lineage>
        <taxon>Bacteria</taxon>
        <taxon>Pseudomonadati</taxon>
        <taxon>Pseudomonadota</taxon>
        <taxon>Alphaproteobacteria</taxon>
        <taxon>Hyphomicrobiales</taxon>
        <taxon>Rhizobiaceae</taxon>
        <taxon>Hoeflea</taxon>
    </lineage>
</organism>
<comment type="caution">
    <text evidence="1">The sequence shown here is derived from an EMBL/GenBank/DDBJ whole genome shotgun (WGS) entry which is preliminary data.</text>
</comment>
<evidence type="ECO:0008006" key="3">
    <source>
        <dbReference type="Google" id="ProtNLM"/>
    </source>
</evidence>
<evidence type="ECO:0000313" key="2">
    <source>
        <dbReference type="Proteomes" id="UP001148313"/>
    </source>
</evidence>
<protein>
    <recommendedName>
        <fullName evidence="3">N-acetyltransferase domain-containing protein</fullName>
    </recommendedName>
</protein>
<keyword evidence="2" id="KW-1185">Reference proteome</keyword>
<gene>
    <name evidence="1" type="ORF">OOZ53_17655</name>
</gene>
<dbReference type="RefSeq" id="WP_271090998.1">
    <property type="nucleotide sequence ID" value="NZ_JAPJZH010000011.1"/>
</dbReference>
<accession>A0ABT4VR48</accession>
<sequence length="234" mass="27661">MEDLTDQIREEMLAVFEGQYDCVNRRQFWNDLSEKTHVILVRDQDNRVRGFSTAVVWHHIHNDQPIRILFSGDTAVDSNAQGHMALPITWMRFAGTIRSEAPETKLYWLLTTKGYRTYRFMPLFFRDFWPHWERACQQSEYERLGDAIGQRFFKENYHSDSGLIVYGGSNYTVKSEPYAIPAKDLKRPDVRYFLKRNGNYEFGDELLCLGLLDQRNIRTGLRRYFTAGLQRDLP</sequence>
<dbReference type="EMBL" id="JAPJZH010000011">
    <property type="protein sequence ID" value="MDA4847190.1"/>
    <property type="molecule type" value="Genomic_DNA"/>
</dbReference>
<dbReference type="Proteomes" id="UP001148313">
    <property type="component" value="Unassembled WGS sequence"/>
</dbReference>
<name>A0ABT4VR48_9HYPH</name>
<proteinExistence type="predicted"/>
<evidence type="ECO:0000313" key="1">
    <source>
        <dbReference type="EMBL" id="MDA4847190.1"/>
    </source>
</evidence>
<reference evidence="1" key="1">
    <citation type="submission" date="2022-11" db="EMBL/GenBank/DDBJ databases">
        <title>Hoeflea poritis sp. nov., isolated from scleractinian coral Porites lutea.</title>
        <authorList>
            <person name="Zhang G."/>
            <person name="Wei Q."/>
            <person name="Cai L."/>
        </authorList>
    </citation>
    <scope>NUCLEOTIDE SEQUENCE</scope>
    <source>
        <strain evidence="1">E7-10</strain>
    </source>
</reference>